<gene>
    <name evidence="9" type="ORF">C4541_04885</name>
</gene>
<dbReference type="CDD" id="cd00060">
    <property type="entry name" value="FHA"/>
    <property type="match status" value="1"/>
</dbReference>
<dbReference type="InterPro" id="IPR008984">
    <property type="entry name" value="SMAD_FHA_dom_sf"/>
</dbReference>
<dbReference type="Gene3D" id="2.60.200.20">
    <property type="match status" value="1"/>
</dbReference>
<dbReference type="AlphaFoldDB" id="A0A3A4R1Y5"/>
<evidence type="ECO:0000256" key="5">
    <source>
        <dbReference type="ARBA" id="ARBA00022840"/>
    </source>
</evidence>
<evidence type="ECO:0000259" key="8">
    <source>
        <dbReference type="PROSITE" id="PS50011"/>
    </source>
</evidence>
<comment type="caution">
    <text evidence="9">The sequence shown here is derived from an EMBL/GenBank/DDBJ whole genome shotgun (WGS) entry which is preliminary data.</text>
</comment>
<feature type="domain" description="FHA" evidence="7">
    <location>
        <begin position="315"/>
        <end position="348"/>
    </location>
</feature>
<dbReference type="Pfam" id="PF00498">
    <property type="entry name" value="FHA"/>
    <property type="match status" value="1"/>
</dbReference>
<dbReference type="InterPro" id="IPR011009">
    <property type="entry name" value="Kinase-like_dom_sf"/>
</dbReference>
<evidence type="ECO:0000313" key="10">
    <source>
        <dbReference type="Proteomes" id="UP000266426"/>
    </source>
</evidence>
<dbReference type="InterPro" id="IPR017441">
    <property type="entry name" value="Protein_kinase_ATP_BS"/>
</dbReference>
<dbReference type="PROSITE" id="PS50006">
    <property type="entry name" value="FHA_DOMAIN"/>
    <property type="match status" value="1"/>
</dbReference>
<dbReference type="PROSITE" id="PS00107">
    <property type="entry name" value="PROTEIN_KINASE_ATP"/>
    <property type="match status" value="1"/>
</dbReference>
<accession>A0A3A4R1Y5</accession>
<name>A0A3A4R1Y5_9BACT</name>
<dbReference type="SMART" id="SM00220">
    <property type="entry name" value="S_TKc"/>
    <property type="match status" value="1"/>
</dbReference>
<feature type="binding site" evidence="6">
    <location>
        <position position="43"/>
    </location>
    <ligand>
        <name>ATP</name>
        <dbReference type="ChEBI" id="CHEBI:30616"/>
    </ligand>
</feature>
<dbReference type="EMBL" id="QZJZ01000035">
    <property type="protein sequence ID" value="RJP60105.1"/>
    <property type="molecule type" value="Genomic_DNA"/>
</dbReference>
<evidence type="ECO:0000313" key="9">
    <source>
        <dbReference type="EMBL" id="RJP60105.1"/>
    </source>
</evidence>
<dbReference type="Proteomes" id="UP000266426">
    <property type="component" value="Unassembled WGS sequence"/>
</dbReference>
<dbReference type="PROSITE" id="PS50011">
    <property type="entry name" value="PROTEIN_KINASE_DOM"/>
    <property type="match status" value="1"/>
</dbReference>
<dbReference type="CDD" id="cd14014">
    <property type="entry name" value="STKc_PknB_like"/>
    <property type="match status" value="1"/>
</dbReference>
<evidence type="ECO:0000256" key="3">
    <source>
        <dbReference type="ARBA" id="ARBA00022741"/>
    </source>
</evidence>
<evidence type="ECO:0000256" key="4">
    <source>
        <dbReference type="ARBA" id="ARBA00022777"/>
    </source>
</evidence>
<evidence type="ECO:0000259" key="7">
    <source>
        <dbReference type="PROSITE" id="PS50006"/>
    </source>
</evidence>
<keyword evidence="3 6" id="KW-0547">Nucleotide-binding</keyword>
<keyword evidence="5 6" id="KW-0067">ATP-binding</keyword>
<evidence type="ECO:0000256" key="1">
    <source>
        <dbReference type="ARBA" id="ARBA00022527"/>
    </source>
</evidence>
<organism evidence="9 10">
    <name type="scientific">Candidatus Auribacter fodinae</name>
    <dbReference type="NCBI Taxonomy" id="2093366"/>
    <lineage>
        <taxon>Bacteria</taxon>
        <taxon>Pseudomonadati</taxon>
        <taxon>Candidatus Auribacterota</taxon>
        <taxon>Candidatus Auribacteria</taxon>
        <taxon>Candidatus Auribacterales</taxon>
        <taxon>Candidatus Auribacteraceae</taxon>
        <taxon>Candidatus Auribacter</taxon>
    </lineage>
</organism>
<evidence type="ECO:0000256" key="6">
    <source>
        <dbReference type="PROSITE-ProRule" id="PRU10141"/>
    </source>
</evidence>
<dbReference type="SUPFAM" id="SSF49879">
    <property type="entry name" value="SMAD/FHA domain"/>
    <property type="match status" value="1"/>
</dbReference>
<reference evidence="9 10" key="1">
    <citation type="journal article" date="2017" name="ISME J.">
        <title>Energy and carbon metabolisms in a deep terrestrial subsurface fluid microbial community.</title>
        <authorList>
            <person name="Momper L."/>
            <person name="Jungbluth S.P."/>
            <person name="Lee M.D."/>
            <person name="Amend J.P."/>
        </authorList>
    </citation>
    <scope>NUCLEOTIDE SEQUENCE [LARGE SCALE GENOMIC DNA]</scope>
    <source>
        <strain evidence="9">SURF_26</strain>
    </source>
</reference>
<feature type="domain" description="Protein kinase" evidence="8">
    <location>
        <begin position="14"/>
        <end position="268"/>
    </location>
</feature>
<dbReference type="InterPro" id="IPR000719">
    <property type="entry name" value="Prot_kinase_dom"/>
</dbReference>
<dbReference type="Gene3D" id="1.10.510.10">
    <property type="entry name" value="Transferase(Phosphotransferase) domain 1"/>
    <property type="match status" value="1"/>
</dbReference>
<keyword evidence="2" id="KW-0808">Transferase</keyword>
<protein>
    <submittedName>
        <fullName evidence="9">FHA domain-containing protein</fullName>
    </submittedName>
</protein>
<dbReference type="GO" id="GO:0004674">
    <property type="term" value="F:protein serine/threonine kinase activity"/>
    <property type="evidence" value="ECO:0007669"/>
    <property type="project" value="UniProtKB-KW"/>
</dbReference>
<dbReference type="GO" id="GO:0005524">
    <property type="term" value="F:ATP binding"/>
    <property type="evidence" value="ECO:0007669"/>
    <property type="project" value="UniProtKB-UniRule"/>
</dbReference>
<proteinExistence type="predicted"/>
<dbReference type="InterPro" id="IPR000253">
    <property type="entry name" value="FHA_dom"/>
</dbReference>
<dbReference type="SUPFAM" id="SSF56112">
    <property type="entry name" value="Protein kinase-like (PK-like)"/>
    <property type="match status" value="1"/>
</dbReference>
<dbReference type="Pfam" id="PF00069">
    <property type="entry name" value="Pkinase"/>
    <property type="match status" value="1"/>
</dbReference>
<sequence length="373" mass="42301">MDYPELGSIIDDKYEIIDILGEGGTALVLKCTNIQTGNIYAIKRFIPERMSPVLKSRIFDEAKLTVKSNYIAKAIKTFKADGFFHQLLYFLPGRDLSDILNSGGPLDEQTSVYYALCMARAVADLTAAHSGIVITDLKPENSRIIDPSGKLVIFDLSCFEFAGKYPEFSQGTMPYAPPELINREILWQSTDIYSIGIILFEMLIGREEFNRISEQWSLNLRRGYKVNISAIESTYPDVFMIIDRAIEPDPSNRYNNADELITRLMPYYQSITGYSNAKIVSIKVILICENGKKLCLREGTTLIGRNIIDPNICHISERHCEIMVDRKTNVLIRDIGSKYGTSVNGDRIDHQWVNLSDNDVIELVDFKIRIRIA</sequence>
<keyword evidence="4" id="KW-0418">Kinase</keyword>
<dbReference type="Gene3D" id="3.30.200.20">
    <property type="entry name" value="Phosphorylase Kinase, domain 1"/>
    <property type="match status" value="1"/>
</dbReference>
<dbReference type="SMART" id="SM00240">
    <property type="entry name" value="FHA"/>
    <property type="match status" value="1"/>
</dbReference>
<keyword evidence="1" id="KW-0723">Serine/threonine-protein kinase</keyword>
<dbReference type="PANTHER" id="PTHR24351">
    <property type="entry name" value="RIBOSOMAL PROTEIN S6 KINASE"/>
    <property type="match status" value="1"/>
</dbReference>
<evidence type="ECO:0000256" key="2">
    <source>
        <dbReference type="ARBA" id="ARBA00022679"/>
    </source>
</evidence>